<dbReference type="KEGG" id="dord:106001745"/>
<keyword evidence="3" id="KW-1185">Reference proteome</keyword>
<evidence type="ECO:0000256" key="1">
    <source>
        <dbReference type="SAM" id="MobiDB-lite"/>
    </source>
</evidence>
<accession>A0A1S3GV91</accession>
<feature type="compositionally biased region" description="Basic and acidic residues" evidence="1">
    <location>
        <begin position="107"/>
        <end position="116"/>
    </location>
</feature>
<feature type="region of interest" description="Disordered" evidence="1">
    <location>
        <begin position="1"/>
        <end position="32"/>
    </location>
</feature>
<dbReference type="RefSeq" id="XP_012892189.1">
    <property type="nucleotide sequence ID" value="XM_013036735.1"/>
</dbReference>
<gene>
    <name evidence="4" type="primary">LOC106001745</name>
</gene>
<evidence type="ECO:0000256" key="2">
    <source>
        <dbReference type="SAM" id="Phobius"/>
    </source>
</evidence>
<reference evidence="4" key="1">
    <citation type="submission" date="2025-08" db="UniProtKB">
        <authorList>
            <consortium name="RefSeq"/>
        </authorList>
    </citation>
    <scope>IDENTIFICATION</scope>
    <source>
        <tissue evidence="4">Kidney</tissue>
    </source>
</reference>
<dbReference type="AlphaFoldDB" id="A0A1S3GV91"/>
<name>A0A1S3GV91_DIPOR</name>
<proteinExistence type="predicted"/>
<protein>
    <submittedName>
        <fullName evidence="4">Cytokine receptor-like factor 2</fullName>
    </submittedName>
</protein>
<dbReference type="OrthoDB" id="8803253at2759"/>
<dbReference type="GeneID" id="106001745"/>
<organism evidence="3 4">
    <name type="scientific">Dipodomys ordii</name>
    <name type="common">Ord's kangaroo rat</name>
    <dbReference type="NCBI Taxonomy" id="10020"/>
    <lineage>
        <taxon>Eukaryota</taxon>
        <taxon>Metazoa</taxon>
        <taxon>Chordata</taxon>
        <taxon>Craniata</taxon>
        <taxon>Vertebrata</taxon>
        <taxon>Euteleostomi</taxon>
        <taxon>Mammalia</taxon>
        <taxon>Eutheria</taxon>
        <taxon>Euarchontoglires</taxon>
        <taxon>Glires</taxon>
        <taxon>Rodentia</taxon>
        <taxon>Castorimorpha</taxon>
        <taxon>Heteromyidae</taxon>
        <taxon>Dipodomyinae</taxon>
        <taxon>Dipodomys</taxon>
    </lineage>
</organism>
<feature type="region of interest" description="Disordered" evidence="1">
    <location>
        <begin position="101"/>
        <end position="141"/>
    </location>
</feature>
<keyword evidence="2" id="KW-1133">Transmembrane helix</keyword>
<keyword evidence="2" id="KW-0472">Membrane</keyword>
<feature type="transmembrane region" description="Helical" evidence="2">
    <location>
        <begin position="42"/>
        <end position="61"/>
    </location>
</feature>
<evidence type="ECO:0000313" key="3">
    <source>
        <dbReference type="Proteomes" id="UP000081671"/>
    </source>
</evidence>
<evidence type="ECO:0000313" key="4">
    <source>
        <dbReference type="RefSeq" id="XP_012892189.1"/>
    </source>
</evidence>
<dbReference type="InParanoid" id="A0A1S3GV91"/>
<sequence length="141" mass="15014">MDGRTGGTTDGHADGRTDGRASAAVSAEHCEPSPASVPALGLALPCGLAASLLLLLCAWRLSRVKQRLLPWVPDPRGSFSGLFETHHGHFQEWISHTQAVTPPRATEPTEAHEVLEVRPGPENSYMNSCSPRPHANPSPAP</sequence>
<dbReference type="Proteomes" id="UP000081671">
    <property type="component" value="Unplaced"/>
</dbReference>
<keyword evidence="2" id="KW-0812">Transmembrane</keyword>